<evidence type="ECO:0000256" key="1">
    <source>
        <dbReference type="SAM" id="Coils"/>
    </source>
</evidence>
<feature type="coiled-coil region" evidence="1">
    <location>
        <begin position="136"/>
        <end position="163"/>
    </location>
</feature>
<evidence type="ECO:0000256" key="2">
    <source>
        <dbReference type="SAM" id="MobiDB-lite"/>
    </source>
</evidence>
<gene>
    <name evidence="3" type="ORF">CcaverHIS019_0601930</name>
</gene>
<dbReference type="GeneID" id="85497604"/>
<dbReference type="EMBL" id="AP028217">
    <property type="protein sequence ID" value="BEI93734.1"/>
    <property type="molecule type" value="Genomic_DNA"/>
</dbReference>
<evidence type="ECO:0000313" key="4">
    <source>
        <dbReference type="Proteomes" id="UP001233271"/>
    </source>
</evidence>
<feature type="compositionally biased region" description="Acidic residues" evidence="2">
    <location>
        <begin position="204"/>
        <end position="228"/>
    </location>
</feature>
<dbReference type="Proteomes" id="UP001233271">
    <property type="component" value="Chromosome 6"/>
</dbReference>
<organism evidence="3 4">
    <name type="scientific">Cutaneotrichosporon cavernicola</name>
    <dbReference type="NCBI Taxonomy" id="279322"/>
    <lineage>
        <taxon>Eukaryota</taxon>
        <taxon>Fungi</taxon>
        <taxon>Dikarya</taxon>
        <taxon>Basidiomycota</taxon>
        <taxon>Agaricomycotina</taxon>
        <taxon>Tremellomycetes</taxon>
        <taxon>Trichosporonales</taxon>
        <taxon>Trichosporonaceae</taxon>
        <taxon>Cutaneotrichosporon</taxon>
    </lineage>
</organism>
<reference evidence="3" key="1">
    <citation type="journal article" date="2023" name="BMC Genomics">
        <title>Chromosome-level genome assemblies of Cutaneotrichosporon spp. (Trichosporonales, Basidiomycota) reveal imbalanced evolution between nucleotide sequences and chromosome synteny.</title>
        <authorList>
            <person name="Kobayashi Y."/>
            <person name="Kayamori A."/>
            <person name="Aoki K."/>
            <person name="Shiwa Y."/>
            <person name="Matsutani M."/>
            <person name="Fujita N."/>
            <person name="Sugita T."/>
            <person name="Iwasaki W."/>
            <person name="Tanaka N."/>
            <person name="Takashima M."/>
        </authorList>
    </citation>
    <scope>NUCLEOTIDE SEQUENCE</scope>
    <source>
        <strain evidence="3">HIS019</strain>
    </source>
</reference>
<name>A0AA48QXN1_9TREE</name>
<dbReference type="RefSeq" id="XP_060458999.1">
    <property type="nucleotide sequence ID" value="XM_060602624.1"/>
</dbReference>
<sequence>MLSPLDNVQQLLYAPDGTRYLVLSRTRAYDVWEMTMWTSEGLGGAIPRVWSGQGDVGALRDEGRTRDIADAILAGMLSVQVMGSGGLRLLIHVLSAPFTVFLGPVDPGQPGCVTNLLSAAFSMKEAKPATADENSTRAHQAQIDALQAEITSLQSRNANLKAQIQRQTGSSGRKDVQPTVKPVAPPRNASVLQPTQRRRKVVEDEFMGSSDEDEDDDDDDSEEYSEGD</sequence>
<feature type="region of interest" description="Disordered" evidence="2">
    <location>
        <begin position="163"/>
        <end position="228"/>
    </location>
</feature>
<dbReference type="KEGG" id="ccac:CcaHIS019_0601930"/>
<keyword evidence="1" id="KW-0175">Coiled coil</keyword>
<keyword evidence="4" id="KW-1185">Reference proteome</keyword>
<accession>A0AA48QXN1</accession>
<evidence type="ECO:0000313" key="3">
    <source>
        <dbReference type="EMBL" id="BEI93734.1"/>
    </source>
</evidence>
<proteinExistence type="predicted"/>
<protein>
    <submittedName>
        <fullName evidence="3">Uncharacterized protein</fullName>
    </submittedName>
</protein>
<dbReference type="AlphaFoldDB" id="A0AA48QXN1"/>